<gene>
    <name evidence="7" type="ORF">PBV87_15130</name>
</gene>
<dbReference type="PROSITE" id="PS50937">
    <property type="entry name" value="HTH_MERR_2"/>
    <property type="match status" value="1"/>
</dbReference>
<dbReference type="SUPFAM" id="SSF55136">
    <property type="entry name" value="Probable bacterial effector-binding domain"/>
    <property type="match status" value="1"/>
</dbReference>
<feature type="domain" description="HTH merR-type" evidence="6">
    <location>
        <begin position="4"/>
        <end position="74"/>
    </location>
</feature>
<dbReference type="InterPro" id="IPR047057">
    <property type="entry name" value="MerR_fam"/>
</dbReference>
<name>A0AA42DPG1_9FIRM</name>
<dbReference type="AlphaFoldDB" id="A0AA42DPG1"/>
<dbReference type="CDD" id="cd01107">
    <property type="entry name" value="HTH_BmrR"/>
    <property type="match status" value="1"/>
</dbReference>
<dbReference type="InterPro" id="IPR000551">
    <property type="entry name" value="MerR-type_HTH_dom"/>
</dbReference>
<dbReference type="GO" id="GO:0003700">
    <property type="term" value="F:DNA-binding transcription factor activity"/>
    <property type="evidence" value="ECO:0007669"/>
    <property type="project" value="InterPro"/>
</dbReference>
<keyword evidence="5" id="KW-0175">Coiled coil</keyword>
<dbReference type="SUPFAM" id="SSF46955">
    <property type="entry name" value="Putative DNA-binding domain"/>
    <property type="match status" value="1"/>
</dbReference>
<dbReference type="RefSeq" id="WP_271012790.1">
    <property type="nucleotide sequence ID" value="NZ_JAQIFT010000056.1"/>
</dbReference>
<dbReference type="Gene3D" id="3.20.80.10">
    <property type="entry name" value="Regulatory factor, effector binding domain"/>
    <property type="match status" value="1"/>
</dbReference>
<proteinExistence type="predicted"/>
<dbReference type="Gene3D" id="1.10.1660.10">
    <property type="match status" value="1"/>
</dbReference>
<evidence type="ECO:0000313" key="8">
    <source>
        <dbReference type="Proteomes" id="UP001169242"/>
    </source>
</evidence>
<keyword evidence="8" id="KW-1185">Reference proteome</keyword>
<reference evidence="7" key="1">
    <citation type="journal article" date="2023" name="Int. J. Syst. Evol. Microbiol.">
        <title>&lt;i&gt;Holtiella tumoricola&lt;/i&gt; gen. nov. sp. nov., isolated from a human clinical sample.</title>
        <authorList>
            <person name="Allen-Vercoe E."/>
            <person name="Daigneault M.C."/>
            <person name="Vancuren S.J."/>
            <person name="Cochrane K."/>
            <person name="O'Neal L.L."/>
            <person name="Sankaranarayanan K."/>
            <person name="Lawson P.A."/>
        </authorList>
    </citation>
    <scope>NUCLEOTIDE SEQUENCE</scope>
    <source>
        <strain evidence="7">CC70A</strain>
    </source>
</reference>
<dbReference type="PANTHER" id="PTHR30204:SF69">
    <property type="entry name" value="MERR-FAMILY TRANSCRIPTIONAL REGULATOR"/>
    <property type="match status" value="1"/>
</dbReference>
<keyword evidence="2" id="KW-0805">Transcription regulation</keyword>
<comment type="caution">
    <text evidence="7">The sequence shown here is derived from an EMBL/GenBank/DDBJ whole genome shotgun (WGS) entry which is preliminary data.</text>
</comment>
<feature type="coiled-coil region" evidence="5">
    <location>
        <begin position="82"/>
        <end position="119"/>
    </location>
</feature>
<keyword evidence="4" id="KW-0804">Transcription</keyword>
<dbReference type="SMART" id="SM00422">
    <property type="entry name" value="HTH_MERR"/>
    <property type="match status" value="1"/>
</dbReference>
<sequence>MDRRFSIGEVSKLHNVSVQTLRHYDKIGLLKPGYVNESSKYRYYSVKHFIMLDFIKQCKAMGLTLEEIKVLVDHHTSVDAILEILTKQKEMVQEKIQELERIEKHIQILEGKIQSTLDEGIGKVFIKQCPTRHFIKYNNTKRYTEEFEIKLSETLRDIDKKYGTFYRELAFATSYERFKKDKQLTYDHMMIGCGENYDEVKGEKVILPEGHYLTLNFDDDFKHTTPYYEQLMQYIELNHLKVGDTFCESYMITRIDLSNKEKALGQIQIQVL</sequence>
<evidence type="ECO:0000256" key="1">
    <source>
        <dbReference type="ARBA" id="ARBA00022491"/>
    </source>
</evidence>
<organism evidence="7 8">
    <name type="scientific">Holtiella tumoricola</name>
    <dbReference type="NCBI Taxonomy" id="3018743"/>
    <lineage>
        <taxon>Bacteria</taxon>
        <taxon>Bacillati</taxon>
        <taxon>Bacillota</taxon>
        <taxon>Clostridia</taxon>
        <taxon>Lachnospirales</taxon>
        <taxon>Cellulosilyticaceae</taxon>
        <taxon>Holtiella</taxon>
    </lineage>
</organism>
<evidence type="ECO:0000313" key="7">
    <source>
        <dbReference type="EMBL" id="MDA3732809.1"/>
    </source>
</evidence>
<evidence type="ECO:0000256" key="3">
    <source>
        <dbReference type="ARBA" id="ARBA00023125"/>
    </source>
</evidence>
<evidence type="ECO:0000259" key="6">
    <source>
        <dbReference type="PROSITE" id="PS50937"/>
    </source>
</evidence>
<dbReference type="PANTHER" id="PTHR30204">
    <property type="entry name" value="REDOX-CYCLING DRUG-SENSING TRANSCRIPTIONAL ACTIVATOR SOXR"/>
    <property type="match status" value="1"/>
</dbReference>
<evidence type="ECO:0000256" key="4">
    <source>
        <dbReference type="ARBA" id="ARBA00023163"/>
    </source>
</evidence>
<protein>
    <submittedName>
        <fullName evidence="7">MerR family transcriptional regulator</fullName>
    </submittedName>
</protein>
<dbReference type="Proteomes" id="UP001169242">
    <property type="component" value="Unassembled WGS sequence"/>
</dbReference>
<dbReference type="Pfam" id="PF13411">
    <property type="entry name" value="MerR_1"/>
    <property type="match status" value="1"/>
</dbReference>
<evidence type="ECO:0000256" key="5">
    <source>
        <dbReference type="SAM" id="Coils"/>
    </source>
</evidence>
<keyword evidence="1" id="KW-0678">Repressor</keyword>
<accession>A0AA42DPG1</accession>
<dbReference type="InterPro" id="IPR009061">
    <property type="entry name" value="DNA-bd_dom_put_sf"/>
</dbReference>
<dbReference type="GO" id="GO:0003677">
    <property type="term" value="F:DNA binding"/>
    <property type="evidence" value="ECO:0007669"/>
    <property type="project" value="UniProtKB-KW"/>
</dbReference>
<dbReference type="InterPro" id="IPR011256">
    <property type="entry name" value="Reg_factor_effector_dom_sf"/>
</dbReference>
<evidence type="ECO:0000256" key="2">
    <source>
        <dbReference type="ARBA" id="ARBA00023015"/>
    </source>
</evidence>
<dbReference type="EMBL" id="JAQIFT010000056">
    <property type="protein sequence ID" value="MDA3732809.1"/>
    <property type="molecule type" value="Genomic_DNA"/>
</dbReference>
<keyword evidence="3" id="KW-0238">DNA-binding</keyword>